<sequence>MAPQVTLFSNAGAPNPAKIAIFLEELNIEYEVIQRSLRKGGPDGAQSAQFLELNPMGKVPVIVDHTNNDFSVWESAAILIYLAERFSPDGKYSGKTLEERAVVSQWLLFDASQLTANMYELHWYKRRHPVKVLDPSIYEHYETEIYNLWSMLERRLDRQDWLALDRMTIVDIALIPWLMLSNFLRLDLKKHPNIATYIGRLEALPSVKRAYNHHFNEFAQSSMEPADRKRDLIRDYRWEIYHRTAEGESSIVRSLPTLEKQSTIQSTSILRNNGIEFDNDMHRTHVRVDELLKVCPNARVGG</sequence>
<dbReference type="Gene3D" id="1.20.1050.130">
    <property type="match status" value="1"/>
</dbReference>
<dbReference type="EMBL" id="KN837122">
    <property type="protein sequence ID" value="KIJ43501.1"/>
    <property type="molecule type" value="Genomic_DNA"/>
</dbReference>
<reference evidence="5 6" key="1">
    <citation type="submission" date="2014-06" db="EMBL/GenBank/DDBJ databases">
        <title>Evolutionary Origins and Diversification of the Mycorrhizal Mutualists.</title>
        <authorList>
            <consortium name="DOE Joint Genome Institute"/>
            <consortium name="Mycorrhizal Genomics Consortium"/>
            <person name="Kohler A."/>
            <person name="Kuo A."/>
            <person name="Nagy L.G."/>
            <person name="Floudas D."/>
            <person name="Copeland A."/>
            <person name="Barry K.W."/>
            <person name="Cichocki N."/>
            <person name="Veneault-Fourrey C."/>
            <person name="LaButti K."/>
            <person name="Lindquist E.A."/>
            <person name="Lipzen A."/>
            <person name="Lundell T."/>
            <person name="Morin E."/>
            <person name="Murat C."/>
            <person name="Riley R."/>
            <person name="Ohm R."/>
            <person name="Sun H."/>
            <person name="Tunlid A."/>
            <person name="Henrissat B."/>
            <person name="Grigoriev I.V."/>
            <person name="Hibbett D.S."/>
            <person name="Martin F."/>
        </authorList>
    </citation>
    <scope>NUCLEOTIDE SEQUENCE [LARGE SCALE GENOMIC DNA]</scope>
    <source>
        <strain evidence="5 6">SS14</strain>
    </source>
</reference>
<feature type="domain" description="GST N-terminal" evidence="3">
    <location>
        <begin position="3"/>
        <end position="90"/>
    </location>
</feature>
<dbReference type="HOGENOM" id="CLU_011226_14_2_1"/>
<dbReference type="SFLD" id="SFLDG00358">
    <property type="entry name" value="Main_(cytGST)"/>
    <property type="match status" value="1"/>
</dbReference>
<dbReference type="InterPro" id="IPR004046">
    <property type="entry name" value="GST_C"/>
</dbReference>
<evidence type="ECO:0000259" key="3">
    <source>
        <dbReference type="PROSITE" id="PS50404"/>
    </source>
</evidence>
<dbReference type="InterPro" id="IPR004045">
    <property type="entry name" value="Glutathione_S-Trfase_N"/>
</dbReference>
<dbReference type="SUPFAM" id="SSF52833">
    <property type="entry name" value="Thioredoxin-like"/>
    <property type="match status" value="1"/>
</dbReference>
<evidence type="ECO:0000256" key="2">
    <source>
        <dbReference type="RuleBase" id="RU003494"/>
    </source>
</evidence>
<evidence type="ECO:0000259" key="4">
    <source>
        <dbReference type="PROSITE" id="PS50405"/>
    </source>
</evidence>
<accession>A0A0C9VYH0</accession>
<protein>
    <recommendedName>
        <fullName evidence="7">Glutathione transferase</fullName>
    </recommendedName>
</protein>
<dbReference type="PANTHER" id="PTHR44051:SF14">
    <property type="entry name" value="GLUTATHIONE S-TRANSFERASE II"/>
    <property type="match status" value="1"/>
</dbReference>
<dbReference type="CDD" id="cd03048">
    <property type="entry name" value="GST_N_Ure2p_like"/>
    <property type="match status" value="1"/>
</dbReference>
<dbReference type="SFLD" id="SFLDS00019">
    <property type="entry name" value="Glutathione_Transferase_(cytos"/>
    <property type="match status" value="1"/>
</dbReference>
<proteinExistence type="inferred from homology"/>
<dbReference type="AlphaFoldDB" id="A0A0C9VYH0"/>
<evidence type="ECO:0000313" key="6">
    <source>
        <dbReference type="Proteomes" id="UP000054279"/>
    </source>
</evidence>
<organism evidence="5 6">
    <name type="scientific">Sphaerobolus stellatus (strain SS14)</name>
    <dbReference type="NCBI Taxonomy" id="990650"/>
    <lineage>
        <taxon>Eukaryota</taxon>
        <taxon>Fungi</taxon>
        <taxon>Dikarya</taxon>
        <taxon>Basidiomycota</taxon>
        <taxon>Agaricomycotina</taxon>
        <taxon>Agaricomycetes</taxon>
        <taxon>Phallomycetidae</taxon>
        <taxon>Geastrales</taxon>
        <taxon>Sphaerobolaceae</taxon>
        <taxon>Sphaerobolus</taxon>
    </lineage>
</organism>
<name>A0A0C9VYH0_SPHS4</name>
<gene>
    <name evidence="5" type="ORF">M422DRAFT_253058</name>
</gene>
<comment type="similarity">
    <text evidence="1 2">Belongs to the GST superfamily.</text>
</comment>
<dbReference type="InterPro" id="IPR010987">
    <property type="entry name" value="Glutathione-S-Trfase_C-like"/>
</dbReference>
<dbReference type="InterPro" id="IPR036249">
    <property type="entry name" value="Thioredoxin-like_sf"/>
</dbReference>
<dbReference type="PANTHER" id="PTHR44051">
    <property type="entry name" value="GLUTATHIONE S-TRANSFERASE-RELATED"/>
    <property type="match status" value="1"/>
</dbReference>
<evidence type="ECO:0000313" key="5">
    <source>
        <dbReference type="EMBL" id="KIJ43501.1"/>
    </source>
</evidence>
<evidence type="ECO:0000256" key="1">
    <source>
        <dbReference type="ARBA" id="ARBA00007409"/>
    </source>
</evidence>
<dbReference type="InterPro" id="IPR040079">
    <property type="entry name" value="Glutathione_S-Trfase"/>
</dbReference>
<dbReference type="SUPFAM" id="SSF47616">
    <property type="entry name" value="GST C-terminal domain-like"/>
    <property type="match status" value="1"/>
</dbReference>
<dbReference type="OrthoDB" id="422574at2759"/>
<dbReference type="Pfam" id="PF00043">
    <property type="entry name" value="GST_C"/>
    <property type="match status" value="1"/>
</dbReference>
<dbReference type="InterPro" id="IPR036282">
    <property type="entry name" value="Glutathione-S-Trfase_C_sf"/>
</dbReference>
<evidence type="ECO:0008006" key="7">
    <source>
        <dbReference type="Google" id="ProtNLM"/>
    </source>
</evidence>
<dbReference type="Pfam" id="PF02798">
    <property type="entry name" value="GST_N"/>
    <property type="match status" value="1"/>
</dbReference>
<dbReference type="PROSITE" id="PS50404">
    <property type="entry name" value="GST_NTER"/>
    <property type="match status" value="1"/>
</dbReference>
<keyword evidence="6" id="KW-1185">Reference proteome</keyword>
<dbReference type="Proteomes" id="UP000054279">
    <property type="component" value="Unassembled WGS sequence"/>
</dbReference>
<dbReference type="PROSITE" id="PS50405">
    <property type="entry name" value="GST_CTER"/>
    <property type="match status" value="1"/>
</dbReference>
<feature type="domain" description="GST C-terminal" evidence="4">
    <location>
        <begin position="96"/>
        <end position="218"/>
    </location>
</feature>